<sequence>MGSSSAVLRLQYHVEKAAAIFTPRTDSSALVVLSALAAYASAEQQMLKRCYRQMMIVRKWTCKSHFLEAAKRIREDLGDGELDGDLPSLQQSNVAAQGMAVC</sequence>
<keyword evidence="2" id="KW-1185">Reference proteome</keyword>
<gene>
    <name evidence="1" type="ORF">CYNAS_LOCUS21029</name>
</gene>
<dbReference type="AlphaFoldDB" id="A0AA36HE37"/>
<reference evidence="1" key="1">
    <citation type="submission" date="2023-07" db="EMBL/GenBank/DDBJ databases">
        <authorList>
            <consortium name="CYATHOMIX"/>
        </authorList>
    </citation>
    <scope>NUCLEOTIDE SEQUENCE</scope>
    <source>
        <strain evidence="1">N/A</strain>
    </source>
</reference>
<dbReference type="EMBL" id="CATQJL010000326">
    <property type="protein sequence ID" value="CAJ0609046.1"/>
    <property type="molecule type" value="Genomic_DNA"/>
</dbReference>
<comment type="caution">
    <text evidence="1">The sequence shown here is derived from an EMBL/GenBank/DDBJ whole genome shotgun (WGS) entry which is preliminary data.</text>
</comment>
<evidence type="ECO:0000313" key="1">
    <source>
        <dbReference type="EMBL" id="CAJ0609046.1"/>
    </source>
</evidence>
<organism evidence="1 2">
    <name type="scientific">Cylicocyclus nassatus</name>
    <name type="common">Nematode worm</name>
    <dbReference type="NCBI Taxonomy" id="53992"/>
    <lineage>
        <taxon>Eukaryota</taxon>
        <taxon>Metazoa</taxon>
        <taxon>Ecdysozoa</taxon>
        <taxon>Nematoda</taxon>
        <taxon>Chromadorea</taxon>
        <taxon>Rhabditida</taxon>
        <taxon>Rhabditina</taxon>
        <taxon>Rhabditomorpha</taxon>
        <taxon>Strongyloidea</taxon>
        <taxon>Strongylidae</taxon>
        <taxon>Cylicocyclus</taxon>
    </lineage>
</organism>
<evidence type="ECO:0000313" key="2">
    <source>
        <dbReference type="Proteomes" id="UP001176961"/>
    </source>
</evidence>
<proteinExistence type="predicted"/>
<accession>A0AA36HE37</accession>
<name>A0AA36HE37_CYLNA</name>
<protein>
    <submittedName>
        <fullName evidence="1">Uncharacterized protein</fullName>
    </submittedName>
</protein>
<dbReference type="Proteomes" id="UP001176961">
    <property type="component" value="Unassembled WGS sequence"/>
</dbReference>